<dbReference type="InterPro" id="IPR005302">
    <property type="entry name" value="MoCF_Sase_C"/>
</dbReference>
<dbReference type="EMBL" id="JBHUCO010000024">
    <property type="protein sequence ID" value="MFD1520393.1"/>
    <property type="molecule type" value="Genomic_DNA"/>
</dbReference>
<name>A0ABW4EYS3_9PSEU</name>
<dbReference type="InterPro" id="IPR005303">
    <property type="entry name" value="MOCOS_middle"/>
</dbReference>
<keyword evidence="3" id="KW-1185">Reference proteome</keyword>
<organism evidence="2 3">
    <name type="scientific">Pseudonocardia yunnanensis</name>
    <dbReference type="NCBI Taxonomy" id="58107"/>
    <lineage>
        <taxon>Bacteria</taxon>
        <taxon>Bacillati</taxon>
        <taxon>Actinomycetota</taxon>
        <taxon>Actinomycetes</taxon>
        <taxon>Pseudonocardiales</taxon>
        <taxon>Pseudonocardiaceae</taxon>
        <taxon>Pseudonocardia</taxon>
    </lineage>
</organism>
<sequence>MTTPGAAGAIGQVGALRRYPVKSMLGEALHEAVVAEGGVEGDRTLALLDTATGRVATAKHPRLWRALLRFTATRESAGVRITLPDGRSVGAADEGIDELLSETLGRTVVLSATRPAGATVERPDPEDVLAGGVEAEVPYETLEIAQGTTGGNFVDYAPVHLITTATLERIGTEAVRYRPNVVVTTPSGTPYAENDWVGREITIGEVRLRGTLPTPRCSVPTLEHGPLPRATHAVRIPLTENRVEVPGFGVLPCAGVYAEVIQGGVVREGDAVVLS</sequence>
<reference evidence="3" key="1">
    <citation type="journal article" date="2019" name="Int. J. Syst. Evol. Microbiol.">
        <title>The Global Catalogue of Microorganisms (GCM) 10K type strain sequencing project: providing services to taxonomists for standard genome sequencing and annotation.</title>
        <authorList>
            <consortium name="The Broad Institute Genomics Platform"/>
            <consortium name="The Broad Institute Genome Sequencing Center for Infectious Disease"/>
            <person name="Wu L."/>
            <person name="Ma J."/>
        </authorList>
    </citation>
    <scope>NUCLEOTIDE SEQUENCE [LARGE SCALE GENOMIC DNA]</scope>
    <source>
        <strain evidence="3">CCM 7043</strain>
    </source>
</reference>
<comment type="caution">
    <text evidence="2">The sequence shown here is derived from an EMBL/GenBank/DDBJ whole genome shotgun (WGS) entry which is preliminary data.</text>
</comment>
<protein>
    <submittedName>
        <fullName evidence="2">MOSC domain-containing protein</fullName>
    </submittedName>
</protein>
<dbReference type="Pfam" id="PF03476">
    <property type="entry name" value="MOSC_N"/>
    <property type="match status" value="1"/>
</dbReference>
<evidence type="ECO:0000313" key="2">
    <source>
        <dbReference type="EMBL" id="MFD1520393.1"/>
    </source>
</evidence>
<dbReference type="Proteomes" id="UP001597114">
    <property type="component" value="Unassembled WGS sequence"/>
</dbReference>
<dbReference type="InterPro" id="IPR011037">
    <property type="entry name" value="Pyrv_Knase-like_insert_dom_sf"/>
</dbReference>
<dbReference type="PROSITE" id="PS51340">
    <property type="entry name" value="MOSC"/>
    <property type="match status" value="1"/>
</dbReference>
<dbReference type="SUPFAM" id="SSF50800">
    <property type="entry name" value="PK beta-barrel domain-like"/>
    <property type="match status" value="1"/>
</dbReference>
<dbReference type="Pfam" id="PF03473">
    <property type="entry name" value="MOSC"/>
    <property type="match status" value="1"/>
</dbReference>
<evidence type="ECO:0000313" key="3">
    <source>
        <dbReference type="Proteomes" id="UP001597114"/>
    </source>
</evidence>
<gene>
    <name evidence="2" type="ORF">ACFSJD_23060</name>
</gene>
<feature type="domain" description="MOSC" evidence="1">
    <location>
        <begin position="135"/>
        <end position="275"/>
    </location>
</feature>
<proteinExistence type="predicted"/>
<evidence type="ECO:0000259" key="1">
    <source>
        <dbReference type="PROSITE" id="PS51340"/>
    </source>
</evidence>
<accession>A0ABW4EYS3</accession>
<dbReference type="RefSeq" id="WP_344727262.1">
    <property type="nucleotide sequence ID" value="NZ_BAAAUS010000043.1"/>
</dbReference>